<reference evidence="2 3" key="1">
    <citation type="submission" date="2024-03" db="EMBL/GenBank/DDBJ databases">
        <title>Flavobacterium soyae.</title>
        <authorList>
            <person name="Zheng W."/>
        </authorList>
    </citation>
    <scope>NUCLEOTIDE SEQUENCE [LARGE SCALE GENOMIC DNA]</scope>
    <source>
        <strain evidence="2 3">55</strain>
    </source>
</reference>
<dbReference type="EMBL" id="CP150845">
    <property type="protein sequence ID" value="WYZ19191.1"/>
    <property type="molecule type" value="Genomic_DNA"/>
</dbReference>
<protein>
    <recommendedName>
        <fullName evidence="4">Alpha/beta hydrolase family protein</fullName>
    </recommendedName>
</protein>
<dbReference type="Proteomes" id="UP001623852">
    <property type="component" value="Chromosome"/>
</dbReference>
<feature type="chain" id="PRO_5045545866" description="Alpha/beta hydrolase family protein" evidence="1">
    <location>
        <begin position="26"/>
        <end position="540"/>
    </location>
</feature>
<dbReference type="RefSeq" id="WP_406843901.1">
    <property type="nucleotide sequence ID" value="NZ_CP150845.1"/>
</dbReference>
<proteinExistence type="predicted"/>
<gene>
    <name evidence="2" type="ORF">AABD74_18725</name>
</gene>
<evidence type="ECO:0008006" key="4">
    <source>
        <dbReference type="Google" id="ProtNLM"/>
    </source>
</evidence>
<accession>A0ABZ2UEG0</accession>
<evidence type="ECO:0000313" key="3">
    <source>
        <dbReference type="Proteomes" id="UP001623852"/>
    </source>
</evidence>
<dbReference type="InterPro" id="IPR029058">
    <property type="entry name" value="AB_hydrolase_fold"/>
</dbReference>
<keyword evidence="1" id="KW-0732">Signal</keyword>
<sequence length="540" mass="61300">MKIRINRLGLLKVLLYSLICTPAMSQYQWSVPLANVVSNETKGHPEAFLWIPENCRQVRAVIIGQHNMTEETIFEHPKFRQEMSKLGIAIIWVTPGFDMTFDFNKSAGRDFESLINDLASVSGYSELKYAPAIPIGHSAFASYPWNFAAWNPQRTLAVLSIHGDAPLTNLTGSGRPNPDWDNRNIDGVPGLMVEGEYEWWEDRVQPALNFKQRFPQAAVSFLCDAGHGHFDISDELIDYLNLFIKKAVQYRLPLKSPLNEPVKLIAVDPLKGFLKERWKKDLKPAYASASYNQYKGDKKEAFWYFDKETADAAEAFYAKARGKKEQYLGFVQNGNLLAFNQKSHARIQGKFTPQTDGLTFTLKAIFTDSLRNKTTTDHAQNKIKISRICGPVEQINDTTFTVRFYRMGLHNEKRTGDIWLIASNPGDKKYKSSVQQFNIKIPLQNKDGAEQHISFPSISNVKKGTKSFSLNAVSDSQMPVYFYIKEGPAIIKDGKLVFTKIPPRSQFPIKVTVAAWQYGRDSEPKIKSAEPVEQTFYILN</sequence>
<name>A0ABZ2UEG0_9FLAO</name>
<dbReference type="SUPFAM" id="SSF53474">
    <property type="entry name" value="alpha/beta-Hydrolases"/>
    <property type="match status" value="1"/>
</dbReference>
<keyword evidence="3" id="KW-1185">Reference proteome</keyword>
<evidence type="ECO:0000313" key="2">
    <source>
        <dbReference type="EMBL" id="WYZ19191.1"/>
    </source>
</evidence>
<evidence type="ECO:0000256" key="1">
    <source>
        <dbReference type="SAM" id="SignalP"/>
    </source>
</evidence>
<feature type="signal peptide" evidence="1">
    <location>
        <begin position="1"/>
        <end position="25"/>
    </location>
</feature>
<organism evidence="2 3">
    <name type="scientific">Flavobacterium soyae</name>
    <dbReference type="NCBI Taxonomy" id="2903098"/>
    <lineage>
        <taxon>Bacteria</taxon>
        <taxon>Pseudomonadati</taxon>
        <taxon>Bacteroidota</taxon>
        <taxon>Flavobacteriia</taxon>
        <taxon>Flavobacteriales</taxon>
        <taxon>Flavobacteriaceae</taxon>
        <taxon>Flavobacterium</taxon>
    </lineage>
</organism>